<accession>A0A6J4PL93</accession>
<dbReference type="InterPro" id="IPR004378">
    <property type="entry name" value="F420H2_quin_Rdtase"/>
</dbReference>
<dbReference type="SUPFAM" id="SSF50475">
    <property type="entry name" value="FMN-binding split barrel"/>
    <property type="match status" value="1"/>
</dbReference>
<reference evidence="1" key="1">
    <citation type="submission" date="2020-02" db="EMBL/GenBank/DDBJ databases">
        <authorList>
            <person name="Meier V. D."/>
        </authorList>
    </citation>
    <scope>NUCLEOTIDE SEQUENCE</scope>
    <source>
        <strain evidence="1">AVDCRST_MAG01</strain>
    </source>
</reference>
<dbReference type="GO" id="GO:0016491">
    <property type="term" value="F:oxidoreductase activity"/>
    <property type="evidence" value="ECO:0007669"/>
    <property type="project" value="InterPro"/>
</dbReference>
<sequence length="157" mass="17069">MGRLERSLYYVLNVGVRLLLRSPLHRLASGRIMLLTVTGRKSRRRFTVPVSYLHHEGSLLSFTSGEWSAWWKNLREGAPVAARVQGRQLAGSAWAETGRDAVVQGLGTFLTEFPGTAGRYGVGLDAGGRPDPREVDAAVRGGRAVMVVVKPKAPEAC</sequence>
<proteinExistence type="predicted"/>
<dbReference type="Gene3D" id="2.30.110.10">
    <property type="entry name" value="Electron Transport, Fmn-binding Protein, Chain A"/>
    <property type="match status" value="1"/>
</dbReference>
<organism evidence="1">
    <name type="scientific">uncultured Rubrobacteraceae bacterium</name>
    <dbReference type="NCBI Taxonomy" id="349277"/>
    <lineage>
        <taxon>Bacteria</taxon>
        <taxon>Bacillati</taxon>
        <taxon>Actinomycetota</taxon>
        <taxon>Rubrobacteria</taxon>
        <taxon>Rubrobacterales</taxon>
        <taxon>Rubrobacteraceae</taxon>
        <taxon>environmental samples</taxon>
    </lineage>
</organism>
<dbReference type="Pfam" id="PF04075">
    <property type="entry name" value="F420H2_quin_red"/>
    <property type="match status" value="1"/>
</dbReference>
<evidence type="ECO:0008006" key="2">
    <source>
        <dbReference type="Google" id="ProtNLM"/>
    </source>
</evidence>
<dbReference type="InterPro" id="IPR012349">
    <property type="entry name" value="Split_barrel_FMN-bd"/>
</dbReference>
<protein>
    <recommendedName>
        <fullName evidence="2">Nitroreductase family deazaflavin-dependent oxidoreductase</fullName>
    </recommendedName>
</protein>
<evidence type="ECO:0000313" key="1">
    <source>
        <dbReference type="EMBL" id="CAA9419249.1"/>
    </source>
</evidence>
<dbReference type="EMBL" id="CADCUW010000300">
    <property type="protein sequence ID" value="CAA9419249.1"/>
    <property type="molecule type" value="Genomic_DNA"/>
</dbReference>
<name>A0A6J4PL93_9ACTN</name>
<dbReference type="AlphaFoldDB" id="A0A6J4PL93"/>
<gene>
    <name evidence="1" type="ORF">AVDCRST_MAG01-01-2140</name>
</gene>